<dbReference type="Proteomes" id="UP000591131">
    <property type="component" value="Unassembled WGS sequence"/>
</dbReference>
<comment type="caution">
    <text evidence="3">The sequence shown here is derived from an EMBL/GenBank/DDBJ whole genome shotgun (WGS) entry which is preliminary data.</text>
</comment>
<keyword evidence="2" id="KW-0732">Signal</keyword>
<dbReference type="EMBL" id="JAAPAO010000038">
    <property type="protein sequence ID" value="KAF4676104.1"/>
    <property type="molecule type" value="Genomic_DNA"/>
</dbReference>
<evidence type="ECO:0000256" key="1">
    <source>
        <dbReference type="SAM" id="MobiDB-lite"/>
    </source>
</evidence>
<name>A0A7J6MXG0_PERCH</name>
<evidence type="ECO:0000313" key="4">
    <source>
        <dbReference type="Proteomes" id="UP000591131"/>
    </source>
</evidence>
<protein>
    <submittedName>
        <fullName evidence="3">Uncharacterized protein</fullName>
    </submittedName>
</protein>
<feature type="compositionally biased region" description="Low complexity" evidence="1">
    <location>
        <begin position="110"/>
        <end position="124"/>
    </location>
</feature>
<feature type="compositionally biased region" description="Polar residues" evidence="1">
    <location>
        <begin position="125"/>
        <end position="144"/>
    </location>
</feature>
<evidence type="ECO:0000313" key="3">
    <source>
        <dbReference type="EMBL" id="KAF4676104.1"/>
    </source>
</evidence>
<accession>A0A7J6MXG0</accession>
<reference evidence="3 4" key="1">
    <citation type="submission" date="2020-04" db="EMBL/GenBank/DDBJ databases">
        <title>Perkinsus chesapeaki whole genome sequence.</title>
        <authorList>
            <person name="Bogema D.R."/>
        </authorList>
    </citation>
    <scope>NUCLEOTIDE SEQUENCE [LARGE SCALE GENOMIC DNA]</scope>
    <source>
        <strain evidence="3">ATCC PRA-425</strain>
    </source>
</reference>
<feature type="signal peptide" evidence="2">
    <location>
        <begin position="1"/>
        <end position="17"/>
    </location>
</feature>
<feature type="region of interest" description="Disordered" evidence="1">
    <location>
        <begin position="110"/>
        <end position="145"/>
    </location>
</feature>
<keyword evidence="4" id="KW-1185">Reference proteome</keyword>
<dbReference type="AlphaFoldDB" id="A0A7J6MXG0"/>
<gene>
    <name evidence="3" type="ORF">FOL47_006712</name>
</gene>
<proteinExistence type="predicted"/>
<feature type="chain" id="PRO_5029858989" evidence="2">
    <location>
        <begin position="18"/>
        <end position="293"/>
    </location>
</feature>
<dbReference type="OrthoDB" id="10345534at2759"/>
<sequence>MHFIAYWCAFFIHLAAAIVDPIDLKCEEVCQNTPACRDGFVSYCKWWQEEPVCFGLYRMKSGEACFRPRDETCPEKEPIRCSSTIEDTGRSPSLTDVTPTVTEFISWTTPEPTELTTLERTSSTALGATSEPQTTESNSPSANGQILPATVSMVEKRESFGASTPEDIQATPPLTDQRSSIVNMGPAVAAAEGGLPTPKGSYCGTVGLMLPLVLHFRGNTVDLASPEFSPIDAIPFMTRLSKHGTDIILDPFYPEAVKKLGYLQTRMIEILFNPIDNKIYGRVSGLPLALTLC</sequence>
<organism evidence="3 4">
    <name type="scientific">Perkinsus chesapeaki</name>
    <name type="common">Clam parasite</name>
    <name type="synonym">Perkinsus andrewsi</name>
    <dbReference type="NCBI Taxonomy" id="330153"/>
    <lineage>
        <taxon>Eukaryota</taxon>
        <taxon>Sar</taxon>
        <taxon>Alveolata</taxon>
        <taxon>Perkinsozoa</taxon>
        <taxon>Perkinsea</taxon>
        <taxon>Perkinsida</taxon>
        <taxon>Perkinsidae</taxon>
        <taxon>Perkinsus</taxon>
    </lineage>
</organism>
<evidence type="ECO:0000256" key="2">
    <source>
        <dbReference type="SAM" id="SignalP"/>
    </source>
</evidence>